<dbReference type="AlphaFoldDB" id="A0A9P7H2V1"/>
<feature type="domain" description="NmrA-like" evidence="3">
    <location>
        <begin position="2"/>
        <end position="266"/>
    </location>
</feature>
<dbReference type="Proteomes" id="UP000782241">
    <property type="component" value="Unassembled WGS sequence"/>
</dbReference>
<gene>
    <name evidence="4" type="ORF">KAF25_004041</name>
</gene>
<name>A0A9P7H2V1_9HYPO</name>
<dbReference type="InterPro" id="IPR008030">
    <property type="entry name" value="NmrA-like"/>
</dbReference>
<proteinExistence type="predicted"/>
<dbReference type="SUPFAM" id="SSF51735">
    <property type="entry name" value="NAD(P)-binding Rossmann-fold domains"/>
    <property type="match status" value="1"/>
</dbReference>
<dbReference type="GO" id="GO:0016491">
    <property type="term" value="F:oxidoreductase activity"/>
    <property type="evidence" value="ECO:0007669"/>
    <property type="project" value="UniProtKB-KW"/>
</dbReference>
<evidence type="ECO:0000256" key="2">
    <source>
        <dbReference type="ARBA" id="ARBA00023002"/>
    </source>
</evidence>
<dbReference type="Gene3D" id="3.40.50.720">
    <property type="entry name" value="NAD(P)-binding Rossmann-like Domain"/>
    <property type="match status" value="1"/>
</dbReference>
<dbReference type="PANTHER" id="PTHR47706">
    <property type="entry name" value="NMRA-LIKE FAMILY PROTEIN"/>
    <property type="match status" value="1"/>
</dbReference>
<comment type="caution">
    <text evidence="4">The sequence shown here is derived from an EMBL/GenBank/DDBJ whole genome shotgun (WGS) entry which is preliminary data.</text>
</comment>
<accession>A0A9P7H2V1</accession>
<keyword evidence="2" id="KW-0560">Oxidoreductase</keyword>
<sequence>MKVAIVGATGVTGGSIVNGLSESETQFEITALIRPSSIDKPAVNTLREKGVKIVSVDLQGPQADLVAALDGIDVVISAIYYQSLGDEIPLSNASKAAGVKRYVPCFFATIAPRGVMRANDQVDITMGNEAFTDDLQKEEILDHIQRLYLPYTVINVGWWYQITLPRVPSGKLDHGLTFPNNNIIAGGNIPSALVNVHDVGKYVAAIISDPRTINKKVLAHTETKTQNEVHALVEKVTGEKPERTDMSKEQLEEQLVAFKDTSEISQNRAILEYWMSWGVRGDNTPENAVYLGYLLASDLYPSLRGGSLESFIQDVFDGKGESVY</sequence>
<protein>
    <recommendedName>
        <fullName evidence="3">NmrA-like domain-containing protein</fullName>
    </recommendedName>
</protein>
<dbReference type="Pfam" id="PF05368">
    <property type="entry name" value="NmrA"/>
    <property type="match status" value="1"/>
</dbReference>
<keyword evidence="1" id="KW-0521">NADP</keyword>
<evidence type="ECO:0000259" key="3">
    <source>
        <dbReference type="Pfam" id="PF05368"/>
    </source>
</evidence>
<dbReference type="InterPro" id="IPR051609">
    <property type="entry name" value="NmrA/Isoflavone_reductase-like"/>
</dbReference>
<dbReference type="Gene3D" id="3.90.25.10">
    <property type="entry name" value="UDP-galactose 4-epimerase, domain 1"/>
    <property type="match status" value="1"/>
</dbReference>
<evidence type="ECO:0000313" key="4">
    <source>
        <dbReference type="EMBL" id="KAG5661802.1"/>
    </source>
</evidence>
<dbReference type="InterPro" id="IPR036291">
    <property type="entry name" value="NAD(P)-bd_dom_sf"/>
</dbReference>
<dbReference type="EMBL" id="JAGPUO010000006">
    <property type="protein sequence ID" value="KAG5661802.1"/>
    <property type="molecule type" value="Genomic_DNA"/>
</dbReference>
<keyword evidence="5" id="KW-1185">Reference proteome</keyword>
<dbReference type="PANTHER" id="PTHR47706:SF9">
    <property type="entry name" value="NMRA-LIKE DOMAIN-CONTAINING PROTEIN-RELATED"/>
    <property type="match status" value="1"/>
</dbReference>
<organism evidence="4 5">
    <name type="scientific">Fusarium avenaceum</name>
    <dbReference type="NCBI Taxonomy" id="40199"/>
    <lineage>
        <taxon>Eukaryota</taxon>
        <taxon>Fungi</taxon>
        <taxon>Dikarya</taxon>
        <taxon>Ascomycota</taxon>
        <taxon>Pezizomycotina</taxon>
        <taxon>Sordariomycetes</taxon>
        <taxon>Hypocreomycetidae</taxon>
        <taxon>Hypocreales</taxon>
        <taxon>Nectriaceae</taxon>
        <taxon>Fusarium</taxon>
        <taxon>Fusarium tricinctum species complex</taxon>
    </lineage>
</organism>
<reference evidence="4" key="1">
    <citation type="submission" date="2021-04" db="EMBL/GenBank/DDBJ databases">
        <title>Draft genome of Fusarium avenaceum strain F156N33, isolated from an atmospheric sample in Virginia.</title>
        <authorList>
            <person name="Yang S."/>
            <person name="Vinatzer B.A."/>
            <person name="Coleman J."/>
        </authorList>
    </citation>
    <scope>NUCLEOTIDE SEQUENCE</scope>
    <source>
        <strain evidence="4">F156N33</strain>
    </source>
</reference>
<evidence type="ECO:0000313" key="5">
    <source>
        <dbReference type="Proteomes" id="UP000782241"/>
    </source>
</evidence>
<evidence type="ECO:0000256" key="1">
    <source>
        <dbReference type="ARBA" id="ARBA00022857"/>
    </source>
</evidence>